<reference evidence="1 2" key="1">
    <citation type="submission" date="2020-03" db="EMBL/GenBank/DDBJ databases">
        <title>Genome Sequence of industrial isolate, B5A.</title>
        <authorList>
            <person name="Sharma S."/>
            <person name="Patil P.B."/>
            <person name="Korpole S."/>
        </authorList>
    </citation>
    <scope>NUCLEOTIDE SEQUENCE [LARGE SCALE GENOMIC DNA]</scope>
    <source>
        <strain evidence="1 2">PI-S10-B5A</strain>
    </source>
</reference>
<accession>A0ABX1VSH6</accession>
<keyword evidence="2" id="KW-1185">Reference proteome</keyword>
<gene>
    <name evidence="1" type="ORF">G9470_16515</name>
</gene>
<dbReference type="Proteomes" id="UP000539052">
    <property type="component" value="Unassembled WGS sequence"/>
</dbReference>
<dbReference type="SUPFAM" id="SSF143880">
    <property type="entry name" value="NE0471 N-terminal domain-like"/>
    <property type="match status" value="1"/>
</dbReference>
<dbReference type="EMBL" id="JAAOXG010000036">
    <property type="protein sequence ID" value="NNJ31379.1"/>
    <property type="molecule type" value="Genomic_DNA"/>
</dbReference>
<evidence type="ECO:0000313" key="2">
    <source>
        <dbReference type="Proteomes" id="UP000539052"/>
    </source>
</evidence>
<organism evidence="1 2">
    <name type="scientific">Lacrimispora defluvii</name>
    <dbReference type="NCBI Taxonomy" id="2719233"/>
    <lineage>
        <taxon>Bacteria</taxon>
        <taxon>Bacillati</taxon>
        <taxon>Bacillota</taxon>
        <taxon>Clostridia</taxon>
        <taxon>Lachnospirales</taxon>
        <taxon>Lachnospiraceae</taxon>
        <taxon>Lacrimispora</taxon>
    </lineage>
</organism>
<dbReference type="RefSeq" id="WP_170822516.1">
    <property type="nucleotide sequence ID" value="NZ_JAAOXG010000036.1"/>
</dbReference>
<comment type="caution">
    <text evidence="1">The sequence shown here is derived from an EMBL/GenBank/DDBJ whole genome shotgun (WGS) entry which is preliminary data.</text>
</comment>
<proteinExistence type="predicted"/>
<evidence type="ECO:0000313" key="1">
    <source>
        <dbReference type="EMBL" id="NNJ31379.1"/>
    </source>
</evidence>
<name>A0ABX1VSH6_9FIRM</name>
<protein>
    <submittedName>
        <fullName evidence="1">DUF2442 domain-containing protein</fullName>
    </submittedName>
</protein>
<sequence>MEMVSEQTAIEQSRIVRVEAFDGDTFGITLESGHTVLLELENRIKEPAFAALIESGDFCKPYTNGKAICWPGGVSITLEKILEMLLSHGNPAQNQNNYEEE</sequence>
<dbReference type="InterPro" id="IPR036782">
    <property type="entry name" value="NE0471-like_N"/>
</dbReference>